<feature type="transmembrane region" description="Helical" evidence="10">
    <location>
        <begin position="285"/>
        <end position="302"/>
    </location>
</feature>
<dbReference type="InterPro" id="IPR007895">
    <property type="entry name" value="MASE1"/>
</dbReference>
<evidence type="ECO:0000313" key="14">
    <source>
        <dbReference type="EMBL" id="RIE05674.1"/>
    </source>
</evidence>
<evidence type="ECO:0000256" key="8">
    <source>
        <dbReference type="ARBA" id="ARBA00023136"/>
    </source>
</evidence>
<evidence type="ECO:0000256" key="10">
    <source>
        <dbReference type="SAM" id="Phobius"/>
    </source>
</evidence>
<comment type="caution">
    <text evidence="14">The sequence shown here is derived from an EMBL/GenBank/DDBJ whole genome shotgun (WGS) entry which is preliminary data.</text>
</comment>
<dbReference type="SMART" id="SM00388">
    <property type="entry name" value="HisKA"/>
    <property type="match status" value="1"/>
</dbReference>
<feature type="transmembrane region" description="Helical" evidence="10">
    <location>
        <begin position="12"/>
        <end position="33"/>
    </location>
</feature>
<dbReference type="InterPro" id="IPR001610">
    <property type="entry name" value="PAC"/>
</dbReference>
<evidence type="ECO:0000256" key="1">
    <source>
        <dbReference type="ARBA" id="ARBA00000085"/>
    </source>
</evidence>
<dbReference type="Pfam" id="PF08448">
    <property type="entry name" value="PAS_4"/>
    <property type="match status" value="1"/>
</dbReference>
<feature type="transmembrane region" description="Helical" evidence="10">
    <location>
        <begin position="123"/>
        <end position="141"/>
    </location>
</feature>
<feature type="transmembrane region" description="Helical" evidence="10">
    <location>
        <begin position="203"/>
        <end position="226"/>
    </location>
</feature>
<dbReference type="InterPro" id="IPR013656">
    <property type="entry name" value="PAS_4"/>
</dbReference>
<dbReference type="PANTHER" id="PTHR43065">
    <property type="entry name" value="SENSOR HISTIDINE KINASE"/>
    <property type="match status" value="1"/>
</dbReference>
<dbReference type="AlphaFoldDB" id="A0A398D3M6"/>
<evidence type="ECO:0000259" key="12">
    <source>
        <dbReference type="PROSITE" id="PS50110"/>
    </source>
</evidence>
<keyword evidence="15" id="KW-1185">Reference proteome</keyword>
<dbReference type="RefSeq" id="WP_119089419.1">
    <property type="nucleotide sequence ID" value="NZ_QXIS01000033.1"/>
</dbReference>
<keyword evidence="4" id="KW-1003">Cell membrane</keyword>
<dbReference type="Pfam" id="PF05231">
    <property type="entry name" value="MASE1"/>
    <property type="match status" value="1"/>
</dbReference>
<dbReference type="Gene3D" id="3.30.450.20">
    <property type="entry name" value="PAS domain"/>
    <property type="match status" value="1"/>
</dbReference>
<dbReference type="SUPFAM" id="SSF47384">
    <property type="entry name" value="Homodimeric domain of signal transducing histidine kinase"/>
    <property type="match status" value="1"/>
</dbReference>
<evidence type="ECO:0000256" key="5">
    <source>
        <dbReference type="ARBA" id="ARBA00022553"/>
    </source>
</evidence>
<dbReference type="SMART" id="SM00086">
    <property type="entry name" value="PAC"/>
    <property type="match status" value="1"/>
</dbReference>
<dbReference type="PROSITE" id="PS50110">
    <property type="entry name" value="RESPONSE_REGULATORY"/>
    <property type="match status" value="1"/>
</dbReference>
<dbReference type="CDD" id="cd00082">
    <property type="entry name" value="HisKA"/>
    <property type="match status" value="1"/>
</dbReference>
<dbReference type="PROSITE" id="PS50113">
    <property type="entry name" value="PAC"/>
    <property type="match status" value="1"/>
</dbReference>
<evidence type="ECO:0000256" key="6">
    <source>
        <dbReference type="ARBA" id="ARBA00022692"/>
    </source>
</evidence>
<dbReference type="InterPro" id="IPR011006">
    <property type="entry name" value="CheY-like_superfamily"/>
</dbReference>
<dbReference type="Gene3D" id="3.30.565.10">
    <property type="entry name" value="Histidine kinase-like ATPase, C-terminal domain"/>
    <property type="match status" value="1"/>
</dbReference>
<dbReference type="SUPFAM" id="SSF55785">
    <property type="entry name" value="PYP-like sensor domain (PAS domain)"/>
    <property type="match status" value="1"/>
</dbReference>
<dbReference type="EMBL" id="QXIS01000033">
    <property type="protein sequence ID" value="RIE05674.1"/>
    <property type="molecule type" value="Genomic_DNA"/>
</dbReference>
<evidence type="ECO:0000256" key="4">
    <source>
        <dbReference type="ARBA" id="ARBA00022475"/>
    </source>
</evidence>
<keyword evidence="7 10" id="KW-1133">Transmembrane helix</keyword>
<dbReference type="Proteomes" id="UP000266328">
    <property type="component" value="Unassembled WGS sequence"/>
</dbReference>
<dbReference type="SUPFAM" id="SSF55874">
    <property type="entry name" value="ATPase domain of HSP90 chaperone/DNA topoisomerase II/histidine kinase"/>
    <property type="match status" value="1"/>
</dbReference>
<dbReference type="Gene3D" id="3.40.50.2300">
    <property type="match status" value="1"/>
</dbReference>
<feature type="domain" description="Histidine kinase" evidence="11">
    <location>
        <begin position="473"/>
        <end position="696"/>
    </location>
</feature>
<dbReference type="InterPro" id="IPR003594">
    <property type="entry name" value="HATPase_dom"/>
</dbReference>
<proteinExistence type="predicted"/>
<dbReference type="InterPro" id="IPR035965">
    <property type="entry name" value="PAS-like_dom_sf"/>
</dbReference>
<dbReference type="NCBIfam" id="TIGR00229">
    <property type="entry name" value="sensory_box"/>
    <property type="match status" value="1"/>
</dbReference>
<evidence type="ECO:0000259" key="11">
    <source>
        <dbReference type="PROSITE" id="PS50109"/>
    </source>
</evidence>
<feature type="modified residue" description="4-aspartylphosphate" evidence="9">
    <location>
        <position position="791"/>
    </location>
</feature>
<feature type="transmembrane region" description="Helical" evidence="10">
    <location>
        <begin position="54"/>
        <end position="81"/>
    </location>
</feature>
<dbReference type="OrthoDB" id="9772100at2"/>
<dbReference type="EC" id="2.7.13.3" evidence="3"/>
<dbReference type="InterPro" id="IPR000014">
    <property type="entry name" value="PAS"/>
</dbReference>
<dbReference type="InterPro" id="IPR001789">
    <property type="entry name" value="Sig_transdc_resp-reg_receiver"/>
</dbReference>
<organism evidence="14 15">
    <name type="scientific">Candidatus Cryosericum terrychapinii</name>
    <dbReference type="NCBI Taxonomy" id="2290919"/>
    <lineage>
        <taxon>Bacteria</taxon>
        <taxon>Pseudomonadati</taxon>
        <taxon>Caldisericota/Cryosericota group</taxon>
        <taxon>Candidatus Cryosericota</taxon>
        <taxon>Candidatus Cryosericia</taxon>
        <taxon>Candidatus Cryosericales</taxon>
        <taxon>Candidatus Cryosericaceae</taxon>
        <taxon>Candidatus Cryosericum</taxon>
    </lineage>
</organism>
<feature type="domain" description="PAC" evidence="13">
    <location>
        <begin position="399"/>
        <end position="453"/>
    </location>
</feature>
<dbReference type="InterPro" id="IPR036890">
    <property type="entry name" value="HATPase_C_sf"/>
</dbReference>
<feature type="transmembrane region" description="Helical" evidence="10">
    <location>
        <begin position="161"/>
        <end position="182"/>
    </location>
</feature>
<evidence type="ECO:0000256" key="7">
    <source>
        <dbReference type="ARBA" id="ARBA00022989"/>
    </source>
</evidence>
<sequence>MTAMFARRNPRPLLRTALIVVAYLCAFIILDLISRQFEELRGIVAWYPPAGLTYALLLVFGEGFTPAVTITLLISSVFIYHMPQPPYLLLLWALIISSIYGVATAFLRHRIRFDWQLRKSRDVTWLIVTAVFVSALLAVLSVSSSALSSDMPRNEVLRAIFIWWIGETVGVLTITPFLLIHAMPRLKQFAEAQPVRSPARWSFPRPTLSVIGQAFTIAFMFYWVFGARGLDEFRPMYLITLPLIWIALDHGFKGVTTGIVVLNFGVMLAMWFFRLDLAHLGELQLLMIVNCIVGLLVGAVVTERKRAEEDIRSLLRQVQADKDMQDRLLDSMSDEVWFADTTAHFTLANPAACETFSLKSAINTDIQQFAESLEVFRPDGSPRPVQEAPPLRALEGETVTDQEEIVRLPLSGELRYRLVNASPVRDAQRTIIGCVSVVRDITNRKRAEEETVALQAQLQQSQKMDAIGQLAGGVAHDFNNLLTGILGNTAIMRSDLPASDPLVANLNAVEAAAHQAADLAKGLLTFSRKAVVTAVPLDMAEAIDTTLDILKQSLPATLEIVRDYEQTVWNVLLDQSQMTQILLNLAVNARDAMKGKGTLTIRARNEVVGQEYVQDHLLARAGEFVHLSVTDTGPGMSSEVMQHLFEPFYTTKPVGSGTGLGLSVVYGAVKQAGGWITAVSTDGAGKNTPQKHPLDGKNILGGIEQICSGATFDIYLPRCLEEPTQSFTPSPLSVDVRGGTLLVVEDEPVVLAVAQALLSRSGYTVLTAPDGASALKVLLDHPTDIDLVLLDMTMPGMTSGEIVHAIRTLDPTVPILLNSGYTSNDTVKQMLAESSVQGFLGKPYELDQLLKKIQQLLHRG</sequence>
<evidence type="ECO:0000256" key="9">
    <source>
        <dbReference type="PROSITE-ProRule" id="PRU00169"/>
    </source>
</evidence>
<dbReference type="SMART" id="SM00387">
    <property type="entry name" value="HATPase_c"/>
    <property type="match status" value="1"/>
</dbReference>
<dbReference type="InterPro" id="IPR005467">
    <property type="entry name" value="His_kinase_dom"/>
</dbReference>
<evidence type="ECO:0000256" key="3">
    <source>
        <dbReference type="ARBA" id="ARBA00012438"/>
    </source>
</evidence>
<reference evidence="14 15" key="1">
    <citation type="submission" date="2018-09" db="EMBL/GenBank/DDBJ databases">
        <title>Discovery and Ecogenomic Context for Candidatus Cryosericales, a Global Caldiserica Order Active in Thawing Permafrost.</title>
        <authorList>
            <person name="Martinez M.A."/>
            <person name="Woodcroft B.J."/>
            <person name="Ignacio Espinoza J.C."/>
            <person name="Zayed A."/>
            <person name="Singleton C.M."/>
            <person name="Boyd J."/>
            <person name="Li Y.-F."/>
            <person name="Purvine S."/>
            <person name="Maughan H."/>
            <person name="Hodgkins S.B."/>
            <person name="Anderson D."/>
            <person name="Sederholm M."/>
            <person name="Temperton B."/>
            <person name="Saleska S.R."/>
            <person name="Tyson G.W."/>
            <person name="Rich V.I."/>
        </authorList>
    </citation>
    <scope>NUCLEOTIDE SEQUENCE [LARGE SCALE GENOMIC DNA]</scope>
    <source>
        <strain evidence="14 15">SMC7</strain>
    </source>
</reference>
<dbReference type="GO" id="GO:0005886">
    <property type="term" value="C:plasma membrane"/>
    <property type="evidence" value="ECO:0007669"/>
    <property type="project" value="UniProtKB-SubCell"/>
</dbReference>
<dbReference type="Pfam" id="PF00072">
    <property type="entry name" value="Response_reg"/>
    <property type="match status" value="1"/>
</dbReference>
<dbReference type="InterPro" id="IPR000700">
    <property type="entry name" value="PAS-assoc_C"/>
</dbReference>
<dbReference type="InterPro" id="IPR036097">
    <property type="entry name" value="HisK_dim/P_sf"/>
</dbReference>
<comment type="catalytic activity">
    <reaction evidence="1">
        <text>ATP + protein L-histidine = ADP + protein N-phospho-L-histidine.</text>
        <dbReference type="EC" id="2.7.13.3"/>
    </reaction>
</comment>
<dbReference type="Pfam" id="PF02518">
    <property type="entry name" value="HATPase_c"/>
    <property type="match status" value="1"/>
</dbReference>
<dbReference type="CDD" id="cd00130">
    <property type="entry name" value="PAS"/>
    <property type="match status" value="1"/>
</dbReference>
<accession>A0A398D3M6</accession>
<keyword evidence="8 10" id="KW-0472">Membrane</keyword>
<evidence type="ECO:0000256" key="2">
    <source>
        <dbReference type="ARBA" id="ARBA00004651"/>
    </source>
</evidence>
<feature type="domain" description="Response regulatory" evidence="12">
    <location>
        <begin position="740"/>
        <end position="857"/>
    </location>
</feature>
<evidence type="ECO:0000259" key="13">
    <source>
        <dbReference type="PROSITE" id="PS50113"/>
    </source>
</evidence>
<keyword evidence="6 10" id="KW-0812">Transmembrane</keyword>
<comment type="subcellular location">
    <subcellularLocation>
        <location evidence="2">Cell membrane</location>
        <topology evidence="2">Multi-pass membrane protein</topology>
    </subcellularLocation>
</comment>
<dbReference type="PANTHER" id="PTHR43065:SF42">
    <property type="entry name" value="TWO-COMPONENT SENSOR PPRA"/>
    <property type="match status" value="1"/>
</dbReference>
<dbReference type="GO" id="GO:0000155">
    <property type="term" value="F:phosphorelay sensor kinase activity"/>
    <property type="evidence" value="ECO:0007669"/>
    <property type="project" value="InterPro"/>
</dbReference>
<gene>
    <name evidence="14" type="ORF">SMC7_05840</name>
</gene>
<dbReference type="InterPro" id="IPR004358">
    <property type="entry name" value="Sig_transdc_His_kin-like_C"/>
</dbReference>
<dbReference type="SUPFAM" id="SSF52172">
    <property type="entry name" value="CheY-like"/>
    <property type="match status" value="1"/>
</dbReference>
<feature type="transmembrane region" description="Helical" evidence="10">
    <location>
        <begin position="87"/>
        <end position="107"/>
    </location>
</feature>
<evidence type="ECO:0000313" key="15">
    <source>
        <dbReference type="Proteomes" id="UP000266328"/>
    </source>
</evidence>
<feature type="transmembrane region" description="Helical" evidence="10">
    <location>
        <begin position="255"/>
        <end position="273"/>
    </location>
</feature>
<protein>
    <recommendedName>
        <fullName evidence="3">histidine kinase</fullName>
        <ecNumber evidence="3">2.7.13.3</ecNumber>
    </recommendedName>
</protein>
<dbReference type="PROSITE" id="PS50109">
    <property type="entry name" value="HIS_KIN"/>
    <property type="match status" value="1"/>
</dbReference>
<dbReference type="Gene3D" id="1.10.287.130">
    <property type="match status" value="1"/>
</dbReference>
<dbReference type="PRINTS" id="PR00344">
    <property type="entry name" value="BCTRLSENSOR"/>
</dbReference>
<keyword evidence="5 9" id="KW-0597">Phosphoprotein</keyword>
<dbReference type="SMART" id="SM00448">
    <property type="entry name" value="REC"/>
    <property type="match status" value="1"/>
</dbReference>
<name>A0A398D3M6_9BACT</name>
<dbReference type="InterPro" id="IPR003661">
    <property type="entry name" value="HisK_dim/P_dom"/>
</dbReference>